<dbReference type="EMBL" id="MU003495">
    <property type="protein sequence ID" value="KAF2475862.1"/>
    <property type="molecule type" value="Genomic_DNA"/>
</dbReference>
<sequence>MHGLSVVSCVLYKAVLKLLEGANLMYLNTSRPWGLSYLRRVRFPHFRQQKLVISQISEGNMLFLEQFLRLIRTTHPLIVTQSPTLGPFHGANLWSRTIATFLSRRLTKPSTSFVPRLILCDFLTARLPPTPHNFSMSGSARFIGQFSPRPLIMIPKSGRLKYALRNVRKVDVPRFRDIFDAPCVQVLNDAITEHSVFAHKYLKDRLLYFTLIQDIVHSGTKADNTLIEREENGRVISLSFAQVANLEDAAYVADNYATMRRQVGNPNNLSDIFAFSVILSALASSVSISLFDFLSFSTSTPSQNELPSQTLAIVLERQLLHFSDLIVDLKGRLTANDALITRQSCGDNEDDRLKTEPFQPVISIPGTLVAETRGPQRIRLFPPD</sequence>
<protein>
    <submittedName>
        <fullName evidence="1">Uncharacterized protein</fullName>
    </submittedName>
</protein>
<accession>A0ACB6R9U7</accession>
<gene>
    <name evidence="1" type="ORF">BDR25DRAFT_350138</name>
</gene>
<proteinExistence type="predicted"/>
<organism evidence="1 2">
    <name type="scientific">Lindgomyces ingoldianus</name>
    <dbReference type="NCBI Taxonomy" id="673940"/>
    <lineage>
        <taxon>Eukaryota</taxon>
        <taxon>Fungi</taxon>
        <taxon>Dikarya</taxon>
        <taxon>Ascomycota</taxon>
        <taxon>Pezizomycotina</taxon>
        <taxon>Dothideomycetes</taxon>
        <taxon>Pleosporomycetidae</taxon>
        <taxon>Pleosporales</taxon>
        <taxon>Lindgomycetaceae</taxon>
        <taxon>Lindgomyces</taxon>
    </lineage>
</organism>
<comment type="caution">
    <text evidence="1">The sequence shown here is derived from an EMBL/GenBank/DDBJ whole genome shotgun (WGS) entry which is preliminary data.</text>
</comment>
<name>A0ACB6R9U7_9PLEO</name>
<reference evidence="1" key="1">
    <citation type="journal article" date="2020" name="Stud. Mycol.">
        <title>101 Dothideomycetes genomes: a test case for predicting lifestyles and emergence of pathogens.</title>
        <authorList>
            <person name="Haridas S."/>
            <person name="Albert R."/>
            <person name="Binder M."/>
            <person name="Bloem J."/>
            <person name="Labutti K."/>
            <person name="Salamov A."/>
            <person name="Andreopoulos B."/>
            <person name="Baker S."/>
            <person name="Barry K."/>
            <person name="Bills G."/>
            <person name="Bluhm B."/>
            <person name="Cannon C."/>
            <person name="Castanera R."/>
            <person name="Culley D."/>
            <person name="Daum C."/>
            <person name="Ezra D."/>
            <person name="Gonzalez J."/>
            <person name="Henrissat B."/>
            <person name="Kuo A."/>
            <person name="Liang C."/>
            <person name="Lipzen A."/>
            <person name="Lutzoni F."/>
            <person name="Magnuson J."/>
            <person name="Mondo S."/>
            <person name="Nolan M."/>
            <person name="Ohm R."/>
            <person name="Pangilinan J."/>
            <person name="Park H.-J."/>
            <person name="Ramirez L."/>
            <person name="Alfaro M."/>
            <person name="Sun H."/>
            <person name="Tritt A."/>
            <person name="Yoshinaga Y."/>
            <person name="Zwiers L.-H."/>
            <person name="Turgeon B."/>
            <person name="Goodwin S."/>
            <person name="Spatafora J."/>
            <person name="Crous P."/>
            <person name="Grigoriev I."/>
        </authorList>
    </citation>
    <scope>NUCLEOTIDE SEQUENCE</scope>
    <source>
        <strain evidence="1">ATCC 200398</strain>
    </source>
</reference>
<keyword evidence="2" id="KW-1185">Reference proteome</keyword>
<evidence type="ECO:0000313" key="2">
    <source>
        <dbReference type="Proteomes" id="UP000799755"/>
    </source>
</evidence>
<evidence type="ECO:0000313" key="1">
    <source>
        <dbReference type="EMBL" id="KAF2475862.1"/>
    </source>
</evidence>
<dbReference type="Proteomes" id="UP000799755">
    <property type="component" value="Unassembled WGS sequence"/>
</dbReference>